<feature type="compositionally biased region" description="Pro residues" evidence="2">
    <location>
        <begin position="291"/>
        <end position="303"/>
    </location>
</feature>
<feature type="coiled-coil region" evidence="1">
    <location>
        <begin position="471"/>
        <end position="519"/>
    </location>
</feature>
<dbReference type="EMBL" id="JAVXUO010001558">
    <property type="protein sequence ID" value="KAK2981137.1"/>
    <property type="molecule type" value="Genomic_DNA"/>
</dbReference>
<gene>
    <name evidence="4" type="ORF">RJ640_023868</name>
</gene>
<feature type="compositionally biased region" description="Polar residues" evidence="2">
    <location>
        <begin position="37"/>
        <end position="52"/>
    </location>
</feature>
<protein>
    <recommendedName>
        <fullName evidence="3">Transposase (putative) gypsy type domain-containing protein</fullName>
    </recommendedName>
</protein>
<sequence length="1172" mass="132196">MSSSTSSSTSSSSSSFSENDLESESESRSSQVGTSTHYSQVGTSAPQTSTSFPRKDDALGDIKDEAEDKFDEDIWFASDEKRNKMSKESIVELLKEYPLPPPFSARVPAIQEPANYGTDLETSVYEGQIKSGYRIPMHPFAVAFFNHYKMAPGQLVPNGWRKLVGLIYLVQTSGYPVTVHDFMRLYLEVCFIKNVAKCDGWYYIHNRIRVIKGGPKSNKGWHSRYFFIQRPSGKWEFPRKWNAFCKDYEKKGFLAPNAMTKKLLDHIKRRGVLNIDEPLTDQEMQHAGLIPPAPAMPVPPTPVLEPRRVSKSKTRELTIGTSTSSTPSLEMAGKGDAAKGDFIGLMQRASKGKRKENAGEGSSPLVKRLRAPIPPVSPLVVEDIPIDKDPIFRPRWTIKRGDSGMPHSHVSAQHLAHGVLPSDKLILENQPHEAFAMAHVQAAYNAYCYSSQMQERFSMAMDVARTAETDKRVVEGKADKLDKEVKTLKVENADLLTKLGRLEKRCEKLKHERGEIGNKAIHAFLDGTAGDEWLRKRTEDGLSIFQEGFQKAKELTAAKYSNLCLDDIVVPSFDSPSGETAAPVEAEDVVSPGEKSIITTFLKNTQILSQTPHNAPTHIWECFTARKRIHIAFSVHFNRVLEKVTFHFGDFLSCILLPVQLTQQPYSPHAFKALWPLETFLEITNAIGQSSAEKPDWRNVSYLKDGGLLQSFFYYALAPQMTPNLVFKKTSYCNTHGRFRRLVTQRISAVELAMALYSASEEERETDFWRVDFQGMALVPRCGRGVGWRGVEELVNGERSVMVQVDLVGSLSWLGLKMKRSGAPVRRSFTTISFDELSDKLGDYELHLKKEEHIPSLSIATANYAHRPSRFSSRNPPNNGSALSGGSNDHFNPRGANQFPGRHNTNFTSRPQWSSPTTHNRHNTNFTSRPQWSSPTTHNRMATPRSWTWRLNMKSLFVPPSNSSIGLLEDVQEETTWKIITTFLKNTQILSQTLHNAPTHIWECFAARKRIHIAFSVHFNRVLEKVTFHLGDFLSCILLPIQLAERPYSPHAFKALWPLETFLEITNVLCPEKGIHIAFSVHFNRVLEKVTFYFGDFLSCILLPVQLAQRPYSPHAFKALWPLETFLEITNNYVKTLLSVVESYKASLTSFKDYPDTGSLVDSESTTPHVTI</sequence>
<feature type="compositionally biased region" description="Basic and acidic residues" evidence="2">
    <location>
        <begin position="53"/>
        <end position="63"/>
    </location>
</feature>
<keyword evidence="5" id="KW-1185">Reference proteome</keyword>
<evidence type="ECO:0000313" key="4">
    <source>
        <dbReference type="EMBL" id="KAK2981137.1"/>
    </source>
</evidence>
<evidence type="ECO:0000313" key="5">
    <source>
        <dbReference type="Proteomes" id="UP001187471"/>
    </source>
</evidence>
<dbReference type="AlphaFoldDB" id="A0AA88UMY4"/>
<name>A0AA88UMY4_9ASTE</name>
<proteinExistence type="predicted"/>
<feature type="domain" description="Transposase (putative) gypsy type" evidence="3">
    <location>
        <begin position="128"/>
        <end position="186"/>
    </location>
</feature>
<evidence type="ECO:0000256" key="1">
    <source>
        <dbReference type="SAM" id="Coils"/>
    </source>
</evidence>
<feature type="region of interest" description="Disordered" evidence="2">
    <location>
        <begin position="291"/>
        <end position="336"/>
    </location>
</feature>
<evidence type="ECO:0000256" key="2">
    <source>
        <dbReference type="SAM" id="MobiDB-lite"/>
    </source>
</evidence>
<comment type="caution">
    <text evidence="4">The sequence shown here is derived from an EMBL/GenBank/DDBJ whole genome shotgun (WGS) entry which is preliminary data.</text>
</comment>
<dbReference type="Pfam" id="PF04195">
    <property type="entry name" value="Transposase_28"/>
    <property type="match status" value="1"/>
</dbReference>
<reference evidence="4" key="1">
    <citation type="submission" date="2022-12" db="EMBL/GenBank/DDBJ databases">
        <title>Draft genome assemblies for two species of Escallonia (Escalloniales).</title>
        <authorList>
            <person name="Chanderbali A."/>
            <person name="Dervinis C."/>
            <person name="Anghel I."/>
            <person name="Soltis D."/>
            <person name="Soltis P."/>
            <person name="Zapata F."/>
        </authorList>
    </citation>
    <scope>NUCLEOTIDE SEQUENCE</scope>
    <source>
        <strain evidence="4">UCBG92.1500</strain>
        <tissue evidence="4">Leaf</tissue>
    </source>
</reference>
<dbReference type="Proteomes" id="UP001187471">
    <property type="component" value="Unassembled WGS sequence"/>
</dbReference>
<feature type="compositionally biased region" description="Polar residues" evidence="2">
    <location>
        <begin position="870"/>
        <end position="890"/>
    </location>
</feature>
<feature type="compositionally biased region" description="Low complexity" evidence="2">
    <location>
        <begin position="1"/>
        <end position="18"/>
    </location>
</feature>
<feature type="compositionally biased region" description="Polar residues" evidence="2">
    <location>
        <begin position="903"/>
        <end position="939"/>
    </location>
</feature>
<feature type="region of interest" description="Disordered" evidence="2">
    <location>
        <begin position="868"/>
        <end position="939"/>
    </location>
</feature>
<evidence type="ECO:0000259" key="3">
    <source>
        <dbReference type="Pfam" id="PF04195"/>
    </source>
</evidence>
<feature type="region of interest" description="Disordered" evidence="2">
    <location>
        <begin position="1"/>
        <end position="63"/>
    </location>
</feature>
<keyword evidence="1" id="KW-0175">Coiled coil</keyword>
<organism evidence="4 5">
    <name type="scientific">Escallonia rubra</name>
    <dbReference type="NCBI Taxonomy" id="112253"/>
    <lineage>
        <taxon>Eukaryota</taxon>
        <taxon>Viridiplantae</taxon>
        <taxon>Streptophyta</taxon>
        <taxon>Embryophyta</taxon>
        <taxon>Tracheophyta</taxon>
        <taxon>Spermatophyta</taxon>
        <taxon>Magnoliopsida</taxon>
        <taxon>eudicotyledons</taxon>
        <taxon>Gunneridae</taxon>
        <taxon>Pentapetalae</taxon>
        <taxon>asterids</taxon>
        <taxon>campanulids</taxon>
        <taxon>Escalloniales</taxon>
        <taxon>Escalloniaceae</taxon>
        <taxon>Escallonia</taxon>
    </lineage>
</organism>
<feature type="compositionally biased region" description="Basic and acidic residues" evidence="2">
    <location>
        <begin position="305"/>
        <end position="316"/>
    </location>
</feature>
<feature type="compositionally biased region" description="Polar residues" evidence="2">
    <location>
        <begin position="319"/>
        <end position="328"/>
    </location>
</feature>
<accession>A0AA88UMY4</accession>
<dbReference type="InterPro" id="IPR007321">
    <property type="entry name" value="Transposase_28"/>
</dbReference>